<evidence type="ECO:0000256" key="1">
    <source>
        <dbReference type="SAM" id="Phobius"/>
    </source>
</evidence>
<evidence type="ECO:0000259" key="2">
    <source>
        <dbReference type="Pfam" id="PF04892"/>
    </source>
</evidence>
<evidence type="ECO:0000313" key="4">
    <source>
        <dbReference type="Proteomes" id="UP000713904"/>
    </source>
</evidence>
<keyword evidence="1" id="KW-0472">Membrane</keyword>
<proteinExistence type="predicted"/>
<dbReference type="PANTHER" id="PTHR36834:SF2">
    <property type="entry name" value="MEMBRANE PROTEIN"/>
    <property type="match status" value="1"/>
</dbReference>
<dbReference type="RefSeq" id="WP_185623582.1">
    <property type="nucleotide sequence ID" value="NZ_JABGBW010000001.1"/>
</dbReference>
<evidence type="ECO:0000313" key="3">
    <source>
        <dbReference type="EMBL" id="MBC2575585.1"/>
    </source>
</evidence>
<feature type="transmembrane region" description="Helical" evidence="1">
    <location>
        <begin position="145"/>
        <end position="166"/>
    </location>
</feature>
<sequence length="168" mass="19600">MLEKKNFMLTKIVFSIYFILLVWLILFKLSTNIYDIPHMRNLNLVPFGQSVILNGKMDYSEIIYNIIVFIPLGIYMMILNLPQKSWLKLLVGFIISIIFETIQYIFAIGGSDITDVIGNTLGVFVGIILYNFLKKLFKHRTEKLVNYFFLIMEIIAVLGYLFLIVIQK</sequence>
<comment type="caution">
    <text evidence="3">The sequence shown here is derived from an EMBL/GenBank/DDBJ whole genome shotgun (WGS) entry which is preliminary data.</text>
</comment>
<feature type="transmembrane region" description="Helical" evidence="1">
    <location>
        <begin position="89"/>
        <end position="110"/>
    </location>
</feature>
<feature type="transmembrane region" description="Helical" evidence="1">
    <location>
        <begin position="12"/>
        <end position="34"/>
    </location>
</feature>
<accession>A0ABR6TJL4</accession>
<name>A0ABR6TJL4_9FIRM</name>
<dbReference type="InterPro" id="IPR006976">
    <property type="entry name" value="VanZ-like"/>
</dbReference>
<gene>
    <name evidence="3" type="ORF">HLB29_02695</name>
</gene>
<reference evidence="3 4" key="1">
    <citation type="submission" date="2020-05" db="EMBL/GenBank/DDBJ databases">
        <title>Draft genome of xy-202 and genomic insight in genome of the genus Peptostreptococcus.</title>
        <authorList>
            <person name="Zhang Z."/>
        </authorList>
    </citation>
    <scope>NUCLEOTIDE SEQUENCE [LARGE SCALE GENOMIC DNA]</scope>
    <source>
        <strain evidence="3 4">DSM 27025</strain>
    </source>
</reference>
<feature type="transmembrane region" description="Helical" evidence="1">
    <location>
        <begin position="116"/>
        <end position="133"/>
    </location>
</feature>
<dbReference type="Proteomes" id="UP000713904">
    <property type="component" value="Unassembled WGS sequence"/>
</dbReference>
<organism evidence="3 4">
    <name type="scientific">Peptostreptococcus canis</name>
    <dbReference type="NCBI Taxonomy" id="1159213"/>
    <lineage>
        <taxon>Bacteria</taxon>
        <taxon>Bacillati</taxon>
        <taxon>Bacillota</taxon>
        <taxon>Clostridia</taxon>
        <taxon>Peptostreptococcales</taxon>
        <taxon>Peptostreptococcaceae</taxon>
        <taxon>Peptostreptococcus</taxon>
    </lineage>
</organism>
<keyword evidence="1" id="KW-0812">Transmembrane</keyword>
<feature type="transmembrane region" description="Helical" evidence="1">
    <location>
        <begin position="62"/>
        <end position="82"/>
    </location>
</feature>
<feature type="domain" description="VanZ-like" evidence="2">
    <location>
        <begin position="14"/>
        <end position="133"/>
    </location>
</feature>
<keyword evidence="1" id="KW-1133">Transmembrane helix</keyword>
<dbReference type="EMBL" id="JABGBW010000001">
    <property type="protein sequence ID" value="MBC2575585.1"/>
    <property type="molecule type" value="Genomic_DNA"/>
</dbReference>
<keyword evidence="4" id="KW-1185">Reference proteome</keyword>
<dbReference type="InterPro" id="IPR053150">
    <property type="entry name" value="Teicoplanin_resist-assoc"/>
</dbReference>
<protein>
    <submittedName>
        <fullName evidence="3">VanZ family protein</fullName>
    </submittedName>
</protein>
<dbReference type="PANTHER" id="PTHR36834">
    <property type="entry name" value="MEMBRANE PROTEIN-RELATED"/>
    <property type="match status" value="1"/>
</dbReference>
<dbReference type="Pfam" id="PF04892">
    <property type="entry name" value="VanZ"/>
    <property type="match status" value="1"/>
</dbReference>